<dbReference type="SUPFAM" id="SSF111331">
    <property type="entry name" value="NAD kinase/diacylglycerol kinase-like"/>
    <property type="match status" value="1"/>
</dbReference>
<protein>
    <submittedName>
        <fullName evidence="12">Diacylglycerol kinase</fullName>
    </submittedName>
</protein>
<dbReference type="OrthoDB" id="3171056at2"/>
<evidence type="ECO:0000256" key="6">
    <source>
        <dbReference type="ARBA" id="ARBA00022840"/>
    </source>
</evidence>
<dbReference type="PROSITE" id="PS50146">
    <property type="entry name" value="DAGK"/>
    <property type="match status" value="1"/>
</dbReference>
<keyword evidence="10" id="KW-0472">Membrane</keyword>
<accession>A0A2U1ZWV4</accession>
<feature type="domain" description="DAGKc" evidence="11">
    <location>
        <begin position="98"/>
        <end position="229"/>
    </location>
</feature>
<evidence type="ECO:0000256" key="7">
    <source>
        <dbReference type="ARBA" id="ARBA00023209"/>
    </source>
</evidence>
<keyword evidence="6" id="KW-0067">ATP-binding</keyword>
<proteinExistence type="inferred from homology"/>
<feature type="compositionally biased region" description="Low complexity" evidence="9">
    <location>
        <begin position="25"/>
        <end position="35"/>
    </location>
</feature>
<evidence type="ECO:0000313" key="12">
    <source>
        <dbReference type="EMBL" id="PWD51469.1"/>
    </source>
</evidence>
<comment type="similarity">
    <text evidence="2">Belongs to the diacylglycerol/lipid kinase family.</text>
</comment>
<dbReference type="PANTHER" id="PTHR12358:SF54">
    <property type="entry name" value="SPHINGOSINE KINASE RELATED PROTEIN"/>
    <property type="match status" value="1"/>
</dbReference>
<feature type="region of interest" description="Disordered" evidence="9">
    <location>
        <begin position="1"/>
        <end position="35"/>
    </location>
</feature>
<dbReference type="InterPro" id="IPR045540">
    <property type="entry name" value="YegS/DAGK_C"/>
</dbReference>
<dbReference type="AlphaFoldDB" id="A0A2U1ZWV4"/>
<comment type="cofactor">
    <cofactor evidence="1">
        <name>Mg(2+)</name>
        <dbReference type="ChEBI" id="CHEBI:18420"/>
    </cofactor>
</comment>
<dbReference type="Proteomes" id="UP000245166">
    <property type="component" value="Unassembled WGS sequence"/>
</dbReference>
<keyword evidence="10" id="KW-1133">Transmembrane helix</keyword>
<keyword evidence="4" id="KW-0547">Nucleotide-binding</keyword>
<keyword evidence="3" id="KW-0808">Transferase</keyword>
<keyword evidence="7" id="KW-0443">Lipid metabolism</keyword>
<dbReference type="InterPro" id="IPR050187">
    <property type="entry name" value="Lipid_Phosphate_FormReg"/>
</dbReference>
<keyword evidence="5 12" id="KW-0418">Kinase</keyword>
<evidence type="ECO:0000256" key="9">
    <source>
        <dbReference type="SAM" id="MobiDB-lite"/>
    </source>
</evidence>
<dbReference type="SMART" id="SM00046">
    <property type="entry name" value="DAGKc"/>
    <property type="match status" value="1"/>
</dbReference>
<sequence>MPSGRNGLPHPSADSEGRPQRARRSPPAARPRTATTVAPVTANAALVIGIIALAIATIALIISVIGYREQRASRTSPALRAPRTTLTVSPLPDDAPAVPDGPAAFIVNPIKVTDVTALENLARLTARELGMPEPLVYRTTAEDPGVGQARSALEAGASVVVAAGGDGTVRAVAEALAGTNVPMALIPAGTGNLLARNLDLPVDGLPHQVRTALSGRDMAMDLGWLTARPPAGDEPTDDEIASGSPAPEREHLFLVMAGLGFDAAMVAGADDDLKRRVGWVAYFLVGVRHLHARRTRLSLRIGNGGWDQQRVRTLLFANCGRLPGGIVLLPDAELDDGYLDVAAIDTRGGLIGWASLLWRVLLQGLGWRSSNVYNPSRIDFWRARTVSVRLEEPHAVQVDGDLIGDAIALRVRIQPDGLRVRVRR</sequence>
<dbReference type="Gene3D" id="3.40.50.10330">
    <property type="entry name" value="Probable inorganic polyphosphate/atp-NAD kinase, domain 1"/>
    <property type="match status" value="1"/>
</dbReference>
<dbReference type="PANTHER" id="PTHR12358">
    <property type="entry name" value="SPHINGOSINE KINASE"/>
    <property type="match status" value="1"/>
</dbReference>
<dbReference type="Pfam" id="PF19279">
    <property type="entry name" value="YegS_C"/>
    <property type="match status" value="1"/>
</dbReference>
<dbReference type="GO" id="GO:0016301">
    <property type="term" value="F:kinase activity"/>
    <property type="evidence" value="ECO:0007669"/>
    <property type="project" value="UniProtKB-KW"/>
</dbReference>
<dbReference type="InterPro" id="IPR016064">
    <property type="entry name" value="NAD/diacylglycerol_kinase_sf"/>
</dbReference>
<evidence type="ECO:0000256" key="1">
    <source>
        <dbReference type="ARBA" id="ARBA00001946"/>
    </source>
</evidence>
<dbReference type="EMBL" id="PYHR01000002">
    <property type="protein sequence ID" value="PWD51469.1"/>
    <property type="molecule type" value="Genomic_DNA"/>
</dbReference>
<keyword evidence="13" id="KW-1185">Reference proteome</keyword>
<dbReference type="Gene3D" id="2.60.200.40">
    <property type="match status" value="1"/>
</dbReference>
<keyword evidence="10" id="KW-0812">Transmembrane</keyword>
<gene>
    <name evidence="12" type="ORF">C8046_13200</name>
</gene>
<evidence type="ECO:0000256" key="5">
    <source>
        <dbReference type="ARBA" id="ARBA00022777"/>
    </source>
</evidence>
<evidence type="ECO:0000256" key="10">
    <source>
        <dbReference type="SAM" id="Phobius"/>
    </source>
</evidence>
<dbReference type="Pfam" id="PF00781">
    <property type="entry name" value="DAGK_cat"/>
    <property type="match status" value="1"/>
</dbReference>
<organism evidence="12 13">
    <name type="scientific">Serinibacter arcticus</name>
    <dbReference type="NCBI Taxonomy" id="1655435"/>
    <lineage>
        <taxon>Bacteria</taxon>
        <taxon>Bacillati</taxon>
        <taxon>Actinomycetota</taxon>
        <taxon>Actinomycetes</taxon>
        <taxon>Micrococcales</taxon>
        <taxon>Beutenbergiaceae</taxon>
        <taxon>Serinibacter</taxon>
    </lineage>
</organism>
<evidence type="ECO:0000256" key="2">
    <source>
        <dbReference type="ARBA" id="ARBA00005983"/>
    </source>
</evidence>
<keyword evidence="7" id="KW-0594">Phospholipid biosynthesis</keyword>
<name>A0A2U1ZWV4_9MICO</name>
<feature type="transmembrane region" description="Helical" evidence="10">
    <location>
        <begin position="44"/>
        <end position="67"/>
    </location>
</feature>
<evidence type="ECO:0000259" key="11">
    <source>
        <dbReference type="PROSITE" id="PS50146"/>
    </source>
</evidence>
<dbReference type="GO" id="GO:0008654">
    <property type="term" value="P:phospholipid biosynthetic process"/>
    <property type="evidence" value="ECO:0007669"/>
    <property type="project" value="UniProtKB-KW"/>
</dbReference>
<evidence type="ECO:0000256" key="3">
    <source>
        <dbReference type="ARBA" id="ARBA00022679"/>
    </source>
</evidence>
<dbReference type="InterPro" id="IPR001206">
    <property type="entry name" value="Diacylglycerol_kinase_cat_dom"/>
</dbReference>
<dbReference type="GO" id="GO:0005524">
    <property type="term" value="F:ATP binding"/>
    <property type="evidence" value="ECO:0007669"/>
    <property type="project" value="UniProtKB-KW"/>
</dbReference>
<evidence type="ECO:0000256" key="4">
    <source>
        <dbReference type="ARBA" id="ARBA00022741"/>
    </source>
</evidence>
<comment type="caution">
    <text evidence="12">The sequence shown here is derived from an EMBL/GenBank/DDBJ whole genome shotgun (WGS) entry which is preliminary data.</text>
</comment>
<reference evidence="12 13" key="1">
    <citation type="submission" date="2018-03" db="EMBL/GenBank/DDBJ databases">
        <title>Genome assembly of novel Miniimonas species PCH200.</title>
        <authorList>
            <person name="Thakur V."/>
            <person name="Kumar V."/>
            <person name="Singh D."/>
        </authorList>
    </citation>
    <scope>NUCLEOTIDE SEQUENCE [LARGE SCALE GENOMIC DNA]</scope>
    <source>
        <strain evidence="12 13">PCH200</strain>
    </source>
</reference>
<keyword evidence="7" id="KW-0444">Lipid biosynthesis</keyword>
<evidence type="ECO:0000313" key="13">
    <source>
        <dbReference type="Proteomes" id="UP000245166"/>
    </source>
</evidence>
<keyword evidence="8" id="KW-1208">Phospholipid metabolism</keyword>
<evidence type="ECO:0000256" key="8">
    <source>
        <dbReference type="ARBA" id="ARBA00023264"/>
    </source>
</evidence>
<dbReference type="InterPro" id="IPR017438">
    <property type="entry name" value="ATP-NAD_kinase_N"/>
</dbReference>